<keyword evidence="3" id="KW-1185">Reference proteome</keyword>
<protein>
    <submittedName>
        <fullName evidence="2">Uncharacterized protein</fullName>
    </submittedName>
</protein>
<feature type="region of interest" description="Disordered" evidence="1">
    <location>
        <begin position="20"/>
        <end position="46"/>
    </location>
</feature>
<name>A0ABW4JXR8_9HYPH</name>
<comment type="caution">
    <text evidence="2">The sequence shown here is derived from an EMBL/GenBank/DDBJ whole genome shotgun (WGS) entry which is preliminary data.</text>
</comment>
<evidence type="ECO:0000313" key="2">
    <source>
        <dbReference type="EMBL" id="MFD1695541.1"/>
    </source>
</evidence>
<dbReference type="Proteomes" id="UP001597327">
    <property type="component" value="Unassembled WGS sequence"/>
</dbReference>
<proteinExistence type="predicted"/>
<accession>A0ABW4JXR8</accession>
<reference evidence="3" key="1">
    <citation type="journal article" date="2019" name="Int. J. Syst. Evol. Microbiol.">
        <title>The Global Catalogue of Microorganisms (GCM) 10K type strain sequencing project: providing services to taxonomists for standard genome sequencing and annotation.</title>
        <authorList>
            <consortium name="The Broad Institute Genomics Platform"/>
            <consortium name="The Broad Institute Genome Sequencing Center for Infectious Disease"/>
            <person name="Wu L."/>
            <person name="Ma J."/>
        </authorList>
    </citation>
    <scope>NUCLEOTIDE SEQUENCE [LARGE SCALE GENOMIC DNA]</scope>
    <source>
        <strain evidence="3">JCM 3369</strain>
    </source>
</reference>
<organism evidence="2 3">
    <name type="scientific">Roseibium aestuarii</name>
    <dbReference type="NCBI Taxonomy" id="2600299"/>
    <lineage>
        <taxon>Bacteria</taxon>
        <taxon>Pseudomonadati</taxon>
        <taxon>Pseudomonadota</taxon>
        <taxon>Alphaproteobacteria</taxon>
        <taxon>Hyphomicrobiales</taxon>
        <taxon>Stappiaceae</taxon>
        <taxon>Roseibium</taxon>
    </lineage>
</organism>
<gene>
    <name evidence="2" type="ORF">ACFSC7_08425</name>
</gene>
<evidence type="ECO:0000313" key="3">
    <source>
        <dbReference type="Proteomes" id="UP001597327"/>
    </source>
</evidence>
<evidence type="ECO:0000256" key="1">
    <source>
        <dbReference type="SAM" id="MobiDB-lite"/>
    </source>
</evidence>
<dbReference type="RefSeq" id="WP_188318840.1">
    <property type="nucleotide sequence ID" value="NZ_JBHUFA010000001.1"/>
</dbReference>
<sequence length="46" mass="5415">MMLMTMFARRQNPLADRAFARQEPLDHPAIQRMSPRELADLPPTHR</sequence>
<dbReference type="EMBL" id="JBHUFA010000001">
    <property type="protein sequence ID" value="MFD1695541.1"/>
    <property type="molecule type" value="Genomic_DNA"/>
</dbReference>